<proteinExistence type="predicted"/>
<dbReference type="WBParaSite" id="nRc.2.0.1.t03363-RA">
    <property type="protein sequence ID" value="nRc.2.0.1.t03363-RA"/>
    <property type="gene ID" value="nRc.2.0.1.g03363"/>
</dbReference>
<reference evidence="2" key="1">
    <citation type="submission" date="2022-11" db="UniProtKB">
        <authorList>
            <consortium name="WormBaseParasite"/>
        </authorList>
    </citation>
    <scope>IDENTIFICATION</scope>
</reference>
<dbReference type="AlphaFoldDB" id="A0A915HN39"/>
<accession>A0A915HN39</accession>
<dbReference type="Proteomes" id="UP000887565">
    <property type="component" value="Unplaced"/>
</dbReference>
<name>A0A915HN39_ROMCU</name>
<evidence type="ECO:0000313" key="1">
    <source>
        <dbReference type="Proteomes" id="UP000887565"/>
    </source>
</evidence>
<evidence type="ECO:0000313" key="2">
    <source>
        <dbReference type="WBParaSite" id="nRc.2.0.1.t03363-RA"/>
    </source>
</evidence>
<sequence length="145" mass="16838">MEGLDHKNYNQFRGTTDAFVNVAHNQEKKLMASEKLNWLQHVKLGGNFPPEEFAAVENILRMQCQIRNYDEDKEETKIIFKQLGNPEETGVLLELKCLNGVKFNKNRIIFLQDPSSLPPDRIIEMMRLVVEQFLGFQLILTMSKV</sequence>
<organism evidence="1 2">
    <name type="scientific">Romanomermis culicivorax</name>
    <name type="common">Nematode worm</name>
    <dbReference type="NCBI Taxonomy" id="13658"/>
    <lineage>
        <taxon>Eukaryota</taxon>
        <taxon>Metazoa</taxon>
        <taxon>Ecdysozoa</taxon>
        <taxon>Nematoda</taxon>
        <taxon>Enoplea</taxon>
        <taxon>Dorylaimia</taxon>
        <taxon>Mermithida</taxon>
        <taxon>Mermithoidea</taxon>
        <taxon>Mermithidae</taxon>
        <taxon>Romanomermis</taxon>
    </lineage>
</organism>
<protein>
    <submittedName>
        <fullName evidence="2">Uncharacterized protein</fullName>
    </submittedName>
</protein>
<keyword evidence="1" id="KW-1185">Reference proteome</keyword>